<comment type="subunit">
    <text evidence="2">Associated with the spliceosome.</text>
</comment>
<dbReference type="GO" id="GO:0008380">
    <property type="term" value="P:RNA splicing"/>
    <property type="evidence" value="ECO:0007669"/>
    <property type="project" value="UniProtKB-KW"/>
</dbReference>
<gene>
    <name evidence="14" type="ORF">EURHEDRAFT_410142</name>
</gene>
<dbReference type="Proteomes" id="UP000019804">
    <property type="component" value="Unassembled WGS sequence"/>
</dbReference>
<dbReference type="GO" id="GO:0003676">
    <property type="term" value="F:nucleic acid binding"/>
    <property type="evidence" value="ECO:0007669"/>
    <property type="project" value="InterPro"/>
</dbReference>
<evidence type="ECO:0000259" key="13">
    <source>
        <dbReference type="Pfam" id="PF23726"/>
    </source>
</evidence>
<feature type="domain" description="RSE1/DDB1/CPSF1 C-terminal" evidence="11">
    <location>
        <begin position="854"/>
        <end position="1175"/>
    </location>
</feature>
<evidence type="ECO:0000259" key="11">
    <source>
        <dbReference type="Pfam" id="PF03178"/>
    </source>
</evidence>
<feature type="domain" description="RSE1/DDB1/CPSF1 second beta-propeller" evidence="13">
    <location>
        <begin position="461"/>
        <end position="777"/>
    </location>
</feature>
<evidence type="ECO:0000256" key="4">
    <source>
        <dbReference type="ARBA" id="ARBA00022728"/>
    </source>
</evidence>
<evidence type="ECO:0000256" key="5">
    <source>
        <dbReference type="ARBA" id="ARBA00023187"/>
    </source>
</evidence>
<dbReference type="FunFam" id="2.130.10.10:FF:001143">
    <property type="entry name" value="Pre-mRNA-splicing factor rse-1, putative"/>
    <property type="match status" value="1"/>
</dbReference>
<evidence type="ECO:0000256" key="2">
    <source>
        <dbReference type="ARBA" id="ARBA00011524"/>
    </source>
</evidence>
<dbReference type="OrthoDB" id="436637at2759"/>
<comment type="similarity">
    <text evidence="7">Belongs to the RSE1 family.</text>
</comment>
<evidence type="ECO:0000256" key="10">
    <source>
        <dbReference type="ARBA" id="ARBA00068521"/>
    </source>
</evidence>
<dbReference type="GO" id="GO:0005681">
    <property type="term" value="C:spliceosomal complex"/>
    <property type="evidence" value="ECO:0007669"/>
    <property type="project" value="UniProtKB-KW"/>
</dbReference>
<feature type="domain" description="RSE1/DDB1/CPSF1 first beta-propeller" evidence="12">
    <location>
        <begin position="19"/>
        <end position="415"/>
    </location>
</feature>
<dbReference type="GO" id="GO:0006397">
    <property type="term" value="P:mRNA processing"/>
    <property type="evidence" value="ECO:0007669"/>
    <property type="project" value="UniProtKB-KW"/>
</dbReference>
<keyword evidence="5" id="KW-0508">mRNA splicing</keyword>
<dbReference type="InterPro" id="IPR050358">
    <property type="entry name" value="RSE1/DDB1/CFT1"/>
</dbReference>
<keyword evidence="6" id="KW-0539">Nucleus</keyword>
<comment type="function">
    <text evidence="9">Involved in pre-mRNA splicing and cell cycle control.</text>
</comment>
<sequence>MATTSHMFMYSLTIQPPTAITQAILGQFAGTKEQQIVTASGSKLTIHRPDPTQGKITPLYTQDVFGIIRTLAAFRLAGSSKDYIIIGSDSGRITIIEYVPSQNRFSRIHLETFGKSGVRRVVPGQYLVADPKGRACMIASVEKNKLVYVLNRNSQAELTISSPLEAHKPQTLVFAMVALDVGYENPVFAALEMEYGESDQDPTGQAYEEAEKSLVYYELDLGLNHVVRKWADPVDRTASMLFQVPGGADGPSGVLVCGEDNITYRHSNQDAFRVPIPRRSGPTENPERKRTISAGVMHKMRGAFFFLLQSDDGDLFKVTIDMVEDDNGQLTGEVRRLRIKYFDTVPLASHLLILKSGFLYVASESGNHQFYQFEKLGDDDEETEFTSDSFSADPSLPYEPVYFNLRGAENLNLVDSINSLNPLIDSKVINMFEDDAPQIFAVCGTGAHSSFRTLKHGLEVSEIVESELPSVPSAVWTTKLTRTDEFDAYIILSFANGTLVLSIGETVEEVTDTGFLSTAPTLAVQQLGEDSLIQIHPRGIRHILVDRRVNEWPAPQHRSIVAAATNERQVAVALSSGEIVYFEMDVDGTLAEYDERRQMSGTVTALSLGEVPEGRVRSSFLAVGCDDSTVRILSLDPDSTLENKSVQALTSAPSSLNIMSMADSSSGGTTLYLHIGLYSGVYLRTVLDEVTGELSDTRTRFLGVKPVKLFRVSVKGQTAVLALSSRPWLGYSDIQTKGFMLTPLDYTGLEWGWNFSSEQCIEGMVGIQGQNLRIFSIERLDNNMLQESIPLTYTPRRFLKHPEQPLFYVIESDNNTLAPGTKQRLVEDAQSRDGDVSVPPPEDFGHPRGTGHWASCVQVVDPVVTKSVISSIDFEENEAAVSIAAVPFTSQDDETFLVVGTAKDMTVSPPSSSGGYIHIYRFQEDGRELEFIHKTKVEEPPLALLSFQGRLAAGIGPILRIYDLGMKQLLRKCQAPVVPRMIVDLQTQGSRIVVSDVRESVTYVVYKYQENVLIPFVDDSVPRWTTTTTMVDYETTAGGDKFGNIWLVRCPKKTSDESDEDGSGAHLLHERGYLHGTANRLELMMHVYSQDIPTSLQRSQLVAGGRDILVWTGFQGTVGMLVPFISREDVDFFQSLEMQLAAQDAPLAGRDHLIYRSYYAPAKGVIDGDLCERYFLLPNDMKMMIAGELDRSVREIERKISDMRTRVAY</sequence>
<evidence type="ECO:0000313" key="15">
    <source>
        <dbReference type="Proteomes" id="UP000019804"/>
    </source>
</evidence>
<dbReference type="InterPro" id="IPR015943">
    <property type="entry name" value="WD40/YVTN_repeat-like_dom_sf"/>
</dbReference>
<reference evidence="15" key="1">
    <citation type="journal article" date="2014" name="Nat. Commun.">
        <title>Genomic adaptations of the halophilic Dead Sea filamentous fungus Eurotium rubrum.</title>
        <authorList>
            <person name="Kis-Papo T."/>
            <person name="Weig A.R."/>
            <person name="Riley R."/>
            <person name="Persoh D."/>
            <person name="Salamov A."/>
            <person name="Sun H."/>
            <person name="Lipzen A."/>
            <person name="Wasser S.P."/>
            <person name="Rambold G."/>
            <person name="Grigoriev I.V."/>
            <person name="Nevo E."/>
        </authorList>
    </citation>
    <scope>NUCLEOTIDE SEQUENCE [LARGE SCALE GENOMIC DNA]</scope>
    <source>
        <strain evidence="15">CBS 135680</strain>
    </source>
</reference>
<evidence type="ECO:0000313" key="14">
    <source>
        <dbReference type="EMBL" id="EYE97102.1"/>
    </source>
</evidence>
<evidence type="ECO:0000259" key="12">
    <source>
        <dbReference type="Pfam" id="PF10433"/>
    </source>
</evidence>
<dbReference type="RefSeq" id="XP_040640790.1">
    <property type="nucleotide sequence ID" value="XM_040781293.1"/>
</dbReference>
<dbReference type="EMBL" id="KK088416">
    <property type="protein sequence ID" value="EYE97102.1"/>
    <property type="molecule type" value="Genomic_DNA"/>
</dbReference>
<dbReference type="FunFam" id="2.130.10.10:FF:000068">
    <property type="entry name" value="Pre-mRNA-splicing factor rse1, variant"/>
    <property type="match status" value="1"/>
</dbReference>
<evidence type="ECO:0000256" key="6">
    <source>
        <dbReference type="ARBA" id="ARBA00023242"/>
    </source>
</evidence>
<dbReference type="SUPFAM" id="SSF50978">
    <property type="entry name" value="WD40 repeat-like"/>
    <property type="match status" value="1"/>
</dbReference>
<evidence type="ECO:0000256" key="8">
    <source>
        <dbReference type="ARBA" id="ARBA00040134"/>
    </source>
</evidence>
<protein>
    <recommendedName>
        <fullName evidence="8">Pre-mRNA-splicing factor RSE1</fullName>
    </recommendedName>
    <alternativeName>
        <fullName evidence="10">Pre-mRNA-splicing factor rse1</fullName>
    </alternativeName>
</protein>
<dbReference type="Gene3D" id="2.130.10.10">
    <property type="entry name" value="YVTN repeat-like/Quinoprotein amine dehydrogenase"/>
    <property type="match status" value="3"/>
</dbReference>
<dbReference type="AlphaFoldDB" id="A0A017SJL8"/>
<comment type="subcellular location">
    <subcellularLocation>
        <location evidence="1">Nucleus</location>
    </subcellularLocation>
</comment>
<keyword evidence="3" id="KW-0507">mRNA processing</keyword>
<accession>A0A017SJL8</accession>
<evidence type="ECO:0000256" key="1">
    <source>
        <dbReference type="ARBA" id="ARBA00004123"/>
    </source>
</evidence>
<dbReference type="InterPro" id="IPR036322">
    <property type="entry name" value="WD40_repeat_dom_sf"/>
</dbReference>
<dbReference type="Pfam" id="PF23726">
    <property type="entry name" value="Beta-prop_RSE1_2nd"/>
    <property type="match status" value="1"/>
</dbReference>
<dbReference type="PANTHER" id="PTHR10644">
    <property type="entry name" value="DNA REPAIR/RNA PROCESSING CPSF FAMILY"/>
    <property type="match status" value="1"/>
</dbReference>
<dbReference type="InterPro" id="IPR004871">
    <property type="entry name" value="RSE1/DDB1/CPSF1_C"/>
</dbReference>
<proteinExistence type="inferred from homology"/>
<dbReference type="STRING" id="1388766.A0A017SJL8"/>
<evidence type="ECO:0000256" key="7">
    <source>
        <dbReference type="ARBA" id="ARBA00038266"/>
    </source>
</evidence>
<evidence type="ECO:0000256" key="3">
    <source>
        <dbReference type="ARBA" id="ARBA00022664"/>
    </source>
</evidence>
<dbReference type="Pfam" id="PF03178">
    <property type="entry name" value="CPSF_A"/>
    <property type="match status" value="1"/>
</dbReference>
<keyword evidence="15" id="KW-1185">Reference proteome</keyword>
<organism evidence="14 15">
    <name type="scientific">Aspergillus ruber (strain CBS 135680)</name>
    <dbReference type="NCBI Taxonomy" id="1388766"/>
    <lineage>
        <taxon>Eukaryota</taxon>
        <taxon>Fungi</taxon>
        <taxon>Dikarya</taxon>
        <taxon>Ascomycota</taxon>
        <taxon>Pezizomycotina</taxon>
        <taxon>Eurotiomycetes</taxon>
        <taxon>Eurotiomycetidae</taxon>
        <taxon>Eurotiales</taxon>
        <taxon>Aspergillaceae</taxon>
        <taxon>Aspergillus</taxon>
        <taxon>Aspergillus subgen. Aspergillus</taxon>
    </lineage>
</organism>
<dbReference type="Pfam" id="PF10433">
    <property type="entry name" value="Beta-prop_RSE1_1st"/>
    <property type="match status" value="1"/>
</dbReference>
<dbReference type="InterPro" id="IPR058543">
    <property type="entry name" value="Beta-prop_RSE1/DDB1/CPSF1_2nd"/>
</dbReference>
<evidence type="ECO:0000256" key="9">
    <source>
        <dbReference type="ARBA" id="ARBA00055157"/>
    </source>
</evidence>
<dbReference type="GeneID" id="63696417"/>
<keyword evidence="4" id="KW-0747">Spliceosome</keyword>
<dbReference type="InterPro" id="IPR018846">
    <property type="entry name" value="Beta-prop_RSE1/DDB1/CPSF1_1st"/>
</dbReference>
<dbReference type="HOGENOM" id="CLU_003246_0_0_1"/>
<name>A0A017SJL8_ASPRC</name>